<reference evidence="1 2" key="1">
    <citation type="submission" date="2014-08" db="EMBL/GenBank/DDBJ databases">
        <title>Clostridium innocuum, an unnegligible vancomycin-resistant pathogen causing extra-intestinal infections.</title>
        <authorList>
            <person name="Feng Y."/>
            <person name="Chiu C.-H."/>
        </authorList>
    </citation>
    <scope>NUCLEOTIDE SEQUENCE [LARGE SCALE GENOMIC DNA]</scope>
    <source>
        <strain evidence="1 2">AN88</strain>
    </source>
</reference>
<protein>
    <recommendedName>
        <fullName evidence="3">DUF2804 domain-containing protein</fullName>
    </recommendedName>
</protein>
<sequence>MRNHEVTQRHPLLDEHGTLKEAGWSRSLLQEYRREDIKAKRWRIKEWDYYLILNDFYGVAFTISDDGYIGLQSVSLLDFKKGWEHTETILNAFPMGKLKLPTSSESGSCRYRDKRLDMEFQVMKGKRILRCDFQNFYEGKPFHCEITLHQPDMDSMVIATPWKEKKTAFYYNQKINCMRAEGNVSFDGNTIHFDPQDTFGTLDWGRGVWTYDNTWYWGNGNGLVEGKPFGFNVGYGFGDTTAASENLLLYDGVAHKLEDVTFHIPPDSYLKPWRITSSDARFEMSFRPILDRCAKTSALIIVTDQHQVFGYLSGTAVLDDGSILKLEDMLCFFEKVHNRY</sequence>
<dbReference type="PANTHER" id="PTHR35868:SF3">
    <property type="entry name" value="DUF2804 DOMAIN-CONTAINING PROTEIN"/>
    <property type="match status" value="1"/>
</dbReference>
<evidence type="ECO:0000313" key="1">
    <source>
        <dbReference type="EMBL" id="KGJ52977.1"/>
    </source>
</evidence>
<proteinExistence type="predicted"/>
<evidence type="ECO:0008006" key="3">
    <source>
        <dbReference type="Google" id="ProtNLM"/>
    </source>
</evidence>
<dbReference type="EMBL" id="JQIF01000049">
    <property type="protein sequence ID" value="KGJ52977.1"/>
    <property type="molecule type" value="Genomic_DNA"/>
</dbReference>
<dbReference type="Pfam" id="PF10974">
    <property type="entry name" value="DUF2804"/>
    <property type="match status" value="1"/>
</dbReference>
<dbReference type="PANTHER" id="PTHR35868">
    <property type="entry name" value="DUF2804 DOMAIN-CONTAINING PROTEIN-RELATED"/>
    <property type="match status" value="1"/>
</dbReference>
<evidence type="ECO:0000313" key="2">
    <source>
        <dbReference type="Proteomes" id="UP000030008"/>
    </source>
</evidence>
<name>A0A099I6V0_CLOIN</name>
<accession>A0A099I6V0</accession>
<gene>
    <name evidence="1" type="ORF">CIAN88_11830</name>
</gene>
<organism evidence="1 2">
    <name type="scientific">Clostridium innocuum</name>
    <dbReference type="NCBI Taxonomy" id="1522"/>
    <lineage>
        <taxon>Bacteria</taxon>
        <taxon>Bacillati</taxon>
        <taxon>Bacillota</taxon>
        <taxon>Clostridia</taxon>
        <taxon>Eubacteriales</taxon>
        <taxon>Clostridiaceae</taxon>
        <taxon>Clostridium</taxon>
    </lineage>
</organism>
<dbReference type="Proteomes" id="UP000030008">
    <property type="component" value="Unassembled WGS sequence"/>
</dbReference>
<dbReference type="InterPro" id="IPR021243">
    <property type="entry name" value="DUF2804"/>
</dbReference>
<comment type="caution">
    <text evidence="1">The sequence shown here is derived from an EMBL/GenBank/DDBJ whole genome shotgun (WGS) entry which is preliminary data.</text>
</comment>
<dbReference type="RefSeq" id="WP_044905578.1">
    <property type="nucleotide sequence ID" value="NZ_JQIF01000049.1"/>
</dbReference>
<dbReference type="AlphaFoldDB" id="A0A099I6V0"/>